<dbReference type="PROSITE" id="PS00088">
    <property type="entry name" value="SOD_MN"/>
    <property type="match status" value="1"/>
</dbReference>
<keyword evidence="3" id="KW-0479">Metal-binding</keyword>
<name>A0A8J7I1V2_9NOST</name>
<protein>
    <recommendedName>
        <fullName evidence="2">superoxide dismutase</fullName>
        <ecNumber evidence="2">1.15.1.1</ecNumber>
    </recommendedName>
</protein>
<dbReference type="GO" id="GO:0005737">
    <property type="term" value="C:cytoplasm"/>
    <property type="evidence" value="ECO:0007669"/>
    <property type="project" value="TreeGrafter"/>
</dbReference>
<comment type="caution">
    <text evidence="6">The sequence shown here is derived from an EMBL/GenBank/DDBJ whole genome shotgun (WGS) entry which is preliminary data.</text>
</comment>
<dbReference type="PANTHER" id="PTHR43595:SF2">
    <property type="entry name" value="SMALL RIBOSOMAL SUBUNIT PROTEIN MS42"/>
    <property type="match status" value="1"/>
</dbReference>
<evidence type="ECO:0000256" key="3">
    <source>
        <dbReference type="ARBA" id="ARBA00022723"/>
    </source>
</evidence>
<proteinExistence type="inferred from homology"/>
<evidence type="ECO:0000259" key="5">
    <source>
        <dbReference type="Pfam" id="PF02777"/>
    </source>
</evidence>
<evidence type="ECO:0000313" key="6">
    <source>
        <dbReference type="EMBL" id="MBH8574500.1"/>
    </source>
</evidence>
<dbReference type="PANTHER" id="PTHR43595">
    <property type="entry name" value="37S RIBOSOMAL PROTEIN S26, MITOCHONDRIAL"/>
    <property type="match status" value="1"/>
</dbReference>
<dbReference type="Gene3D" id="3.55.40.20">
    <property type="entry name" value="Iron/manganese superoxide dismutase, C-terminal domain"/>
    <property type="match status" value="1"/>
</dbReference>
<dbReference type="FunFam" id="3.55.40.20:FF:000001">
    <property type="entry name" value="Superoxide dismutase"/>
    <property type="match status" value="1"/>
</dbReference>
<dbReference type="PRINTS" id="PR01703">
    <property type="entry name" value="MNSODISMTASE"/>
</dbReference>
<evidence type="ECO:0000256" key="2">
    <source>
        <dbReference type="ARBA" id="ARBA00012682"/>
    </source>
</evidence>
<evidence type="ECO:0000256" key="4">
    <source>
        <dbReference type="ARBA" id="ARBA00023002"/>
    </source>
</evidence>
<dbReference type="Pfam" id="PF02777">
    <property type="entry name" value="Sod_Fe_C"/>
    <property type="match status" value="1"/>
</dbReference>
<dbReference type="InterPro" id="IPR001189">
    <property type="entry name" value="Mn/Fe_SOD"/>
</dbReference>
<keyword evidence="4" id="KW-0560">Oxidoreductase</keyword>
<comment type="similarity">
    <text evidence="1">Belongs to the iron/manganese superoxide dismutase family.</text>
</comment>
<organism evidence="6 7">
    <name type="scientific">Dendronalium phyllosphericum CENA369</name>
    <dbReference type="NCBI Taxonomy" id="1725256"/>
    <lineage>
        <taxon>Bacteria</taxon>
        <taxon>Bacillati</taxon>
        <taxon>Cyanobacteriota</taxon>
        <taxon>Cyanophyceae</taxon>
        <taxon>Nostocales</taxon>
        <taxon>Nostocaceae</taxon>
        <taxon>Dendronalium</taxon>
        <taxon>Dendronalium phyllosphericum</taxon>
    </lineage>
</organism>
<dbReference type="EMBL" id="JAECZA010000075">
    <property type="protein sequence ID" value="MBH8574500.1"/>
    <property type="molecule type" value="Genomic_DNA"/>
</dbReference>
<dbReference type="InterPro" id="IPR019833">
    <property type="entry name" value="Mn/Fe_SOD_BS"/>
</dbReference>
<dbReference type="EC" id="1.15.1.1" evidence="2"/>
<dbReference type="GO" id="GO:0046872">
    <property type="term" value="F:metal ion binding"/>
    <property type="evidence" value="ECO:0007669"/>
    <property type="project" value="UniProtKB-KW"/>
</dbReference>
<dbReference type="InterPro" id="IPR019832">
    <property type="entry name" value="Mn/Fe_SOD_C"/>
</dbReference>
<evidence type="ECO:0000313" key="7">
    <source>
        <dbReference type="Proteomes" id="UP000662314"/>
    </source>
</evidence>
<dbReference type="SUPFAM" id="SSF54719">
    <property type="entry name" value="Fe,Mn superoxide dismutase (SOD), C-terminal domain"/>
    <property type="match status" value="1"/>
</dbReference>
<feature type="domain" description="Manganese/iron superoxide dismutase C-terminal" evidence="5">
    <location>
        <begin position="34"/>
        <end position="134"/>
    </location>
</feature>
<dbReference type="Proteomes" id="UP000662314">
    <property type="component" value="Unassembled WGS sequence"/>
</dbReference>
<gene>
    <name evidence="6" type="ORF">I8752_16010</name>
</gene>
<keyword evidence="7" id="KW-1185">Reference proteome</keyword>
<dbReference type="InterPro" id="IPR036314">
    <property type="entry name" value="SOD_C_sf"/>
</dbReference>
<dbReference type="GO" id="GO:0004784">
    <property type="term" value="F:superoxide dismutase activity"/>
    <property type="evidence" value="ECO:0007669"/>
    <property type="project" value="UniProtKB-EC"/>
</dbReference>
<accession>A0A8J7I1V2</accession>
<sequence length="140" mass="16435">MKGWFTKTHATLSFNIKAEVKKIVECGGRNIQSTGAIADIINDNFSDFETFKQRFNDAGAKQFGSGWVWLVRTPNNKFEITSTPNQNNPITSNSFPIMGNDVWEHAYYLKYQNRRPEYLKQWWNIVNWNEINKRLQMSIH</sequence>
<dbReference type="AlphaFoldDB" id="A0A8J7I1V2"/>
<reference evidence="6 7" key="1">
    <citation type="journal article" date="2021" name="Int. J. Syst. Evol. Microbiol.">
        <title>Amazonocrinis nigriterrae gen. nov., sp. nov., Atlanticothrix silvestris gen. nov., sp. nov. and Dendronalium phyllosphericum gen. nov., sp. nov., nostocacean cyanobacteria from Brazilian environments.</title>
        <authorList>
            <person name="Alvarenga D.O."/>
            <person name="Andreote A.P.D."/>
            <person name="Branco L.H.Z."/>
            <person name="Delbaje E."/>
            <person name="Cruz R.B."/>
            <person name="Varani A.M."/>
            <person name="Fiore M.F."/>
        </authorList>
    </citation>
    <scope>NUCLEOTIDE SEQUENCE [LARGE SCALE GENOMIC DNA]</scope>
    <source>
        <strain evidence="6 7">CENA369</strain>
    </source>
</reference>
<evidence type="ECO:0000256" key="1">
    <source>
        <dbReference type="ARBA" id="ARBA00008714"/>
    </source>
</evidence>